<feature type="domain" description="YknX-like C-terminal permuted SH3-like" evidence="5">
    <location>
        <begin position="303"/>
        <end position="372"/>
    </location>
</feature>
<dbReference type="PANTHER" id="PTHR30469">
    <property type="entry name" value="MULTIDRUG RESISTANCE PROTEIN MDTA"/>
    <property type="match status" value="1"/>
</dbReference>
<gene>
    <name evidence="6" type="ORF">IPH26_06510</name>
</gene>
<comment type="caution">
    <text evidence="6">The sequence shown here is derived from an EMBL/GenBank/DDBJ whole genome shotgun (WGS) entry which is preliminary data.</text>
</comment>
<dbReference type="InterPro" id="IPR058792">
    <property type="entry name" value="Beta-barrel_RND_2"/>
</dbReference>
<dbReference type="Gene3D" id="1.10.287.470">
    <property type="entry name" value="Helix hairpin bin"/>
    <property type="match status" value="1"/>
</dbReference>
<protein>
    <submittedName>
        <fullName evidence="6">Efflux RND transporter periplasmic adaptor subunit</fullName>
    </submittedName>
</protein>
<keyword evidence="2" id="KW-0175">Coiled coil</keyword>
<comment type="similarity">
    <text evidence="1">Belongs to the membrane fusion protein (MFP) (TC 8.A.1) family.</text>
</comment>
<dbReference type="GO" id="GO:1990281">
    <property type="term" value="C:efflux pump complex"/>
    <property type="evidence" value="ECO:0007669"/>
    <property type="project" value="TreeGrafter"/>
</dbReference>
<accession>A0A9D7E469</accession>
<reference evidence="6" key="1">
    <citation type="submission" date="2020-10" db="EMBL/GenBank/DDBJ databases">
        <title>Connecting structure to function with the recovery of over 1000 high-quality activated sludge metagenome-assembled genomes encoding full-length rRNA genes using long-read sequencing.</title>
        <authorList>
            <person name="Singleton C.M."/>
            <person name="Petriglieri F."/>
            <person name="Kristensen J.M."/>
            <person name="Kirkegaard R.H."/>
            <person name="Michaelsen T.Y."/>
            <person name="Andersen M.H."/>
            <person name="Karst S.M."/>
            <person name="Dueholm M.S."/>
            <person name="Nielsen P.H."/>
            <person name="Albertsen M."/>
        </authorList>
    </citation>
    <scope>NUCLEOTIDE SEQUENCE</scope>
    <source>
        <strain evidence="6">Bjer_18-Q3-R1-45_BAT3C.347</strain>
    </source>
</reference>
<dbReference type="Pfam" id="PF25954">
    <property type="entry name" value="Beta-barrel_RND_2"/>
    <property type="match status" value="1"/>
</dbReference>
<dbReference type="Pfam" id="PF25973">
    <property type="entry name" value="BSH_CzcB"/>
    <property type="match status" value="1"/>
</dbReference>
<feature type="domain" description="CzcB-like barrel-sandwich hybrid" evidence="4">
    <location>
        <begin position="89"/>
        <end position="217"/>
    </location>
</feature>
<dbReference type="PANTHER" id="PTHR30469:SF15">
    <property type="entry name" value="HLYD FAMILY OF SECRETION PROTEINS"/>
    <property type="match status" value="1"/>
</dbReference>
<dbReference type="InterPro" id="IPR058637">
    <property type="entry name" value="YknX-like_C"/>
</dbReference>
<name>A0A9D7E469_9PROT</name>
<dbReference type="Gene3D" id="2.40.420.20">
    <property type="match status" value="1"/>
</dbReference>
<feature type="coiled-coil region" evidence="2">
    <location>
        <begin position="118"/>
        <end position="145"/>
    </location>
</feature>
<dbReference type="AlphaFoldDB" id="A0A9D7E469"/>
<proteinExistence type="inferred from homology"/>
<evidence type="ECO:0000259" key="3">
    <source>
        <dbReference type="Pfam" id="PF25954"/>
    </source>
</evidence>
<evidence type="ECO:0000256" key="2">
    <source>
        <dbReference type="SAM" id="Coils"/>
    </source>
</evidence>
<evidence type="ECO:0000259" key="4">
    <source>
        <dbReference type="Pfam" id="PF25973"/>
    </source>
</evidence>
<dbReference type="InterPro" id="IPR058647">
    <property type="entry name" value="BSH_CzcB-like"/>
</dbReference>
<dbReference type="Gene3D" id="2.40.30.170">
    <property type="match status" value="1"/>
</dbReference>
<dbReference type="NCBIfam" id="TIGR01730">
    <property type="entry name" value="RND_mfp"/>
    <property type="match status" value="1"/>
</dbReference>
<dbReference type="EMBL" id="JADJEV010000003">
    <property type="protein sequence ID" value="MBK6972605.1"/>
    <property type="molecule type" value="Genomic_DNA"/>
</dbReference>
<organism evidence="6 7">
    <name type="scientific">Candidatus Methylophosphatis roskildensis</name>
    <dbReference type="NCBI Taxonomy" id="2899263"/>
    <lineage>
        <taxon>Bacteria</taxon>
        <taxon>Pseudomonadati</taxon>
        <taxon>Pseudomonadota</taxon>
        <taxon>Betaproteobacteria</taxon>
        <taxon>Nitrosomonadales</taxon>
        <taxon>Sterolibacteriaceae</taxon>
        <taxon>Candidatus Methylophosphatis</taxon>
    </lineage>
</organism>
<dbReference type="SUPFAM" id="SSF111369">
    <property type="entry name" value="HlyD-like secretion proteins"/>
    <property type="match status" value="1"/>
</dbReference>
<dbReference type="InterPro" id="IPR006143">
    <property type="entry name" value="RND_pump_MFP"/>
</dbReference>
<dbReference type="Proteomes" id="UP000807785">
    <property type="component" value="Unassembled WGS sequence"/>
</dbReference>
<evidence type="ECO:0000313" key="6">
    <source>
        <dbReference type="EMBL" id="MBK6972605.1"/>
    </source>
</evidence>
<dbReference type="Pfam" id="PF25989">
    <property type="entry name" value="YknX_C"/>
    <property type="match status" value="1"/>
</dbReference>
<sequence length="379" mass="39869">MQSHALAKPISVTLLAVALATAVVWAVVRHSAESAPAGEADRTAAAKPALTVSLTTPQRADWPRTLAANGNIAAWQEAIIGAELSNYRLTEVNVNVGDTVSKGQLLARISSDTVAAELAQGKAALAETQATLAEAQANAERAHRLRSSGMISAQQVNQYLTAEQTAAARLNAARAKLQADEVRMAQTRVLAPDAGIISARNATVGSLTQVGQELFRLIRGGRLEWRAEVTEAELSRLKPGTTATLTTPNGTRVSGRLRTVGPTVDPQTRNGLVYVDLPTEATGRDVRAGMFARGEFELGRAPALTLPQSAVLLREGFAYVFRLDGDNRVAQTKVSVGRRSGDRIEITGGLEANAQVVVRGGGFLADGDVVRVAAQTDGG</sequence>
<dbReference type="GO" id="GO:0015562">
    <property type="term" value="F:efflux transmembrane transporter activity"/>
    <property type="evidence" value="ECO:0007669"/>
    <property type="project" value="TreeGrafter"/>
</dbReference>
<evidence type="ECO:0000256" key="1">
    <source>
        <dbReference type="ARBA" id="ARBA00009477"/>
    </source>
</evidence>
<dbReference type="Gene3D" id="2.40.50.100">
    <property type="match status" value="1"/>
</dbReference>
<feature type="domain" description="CusB-like beta-barrel" evidence="3">
    <location>
        <begin position="227"/>
        <end position="296"/>
    </location>
</feature>
<evidence type="ECO:0000259" key="5">
    <source>
        <dbReference type="Pfam" id="PF25989"/>
    </source>
</evidence>
<evidence type="ECO:0000313" key="7">
    <source>
        <dbReference type="Proteomes" id="UP000807785"/>
    </source>
</evidence>